<sequence length="295" mass="31116">MFLRVMPNGPTFIFRGCFVSVDMSGLANQWWTGQLGALGLPGIEPAASSSPMLKKRDREILNNNENSGYGRDDGEEEREKEEGAIEVGTRRPRGRPPGSKNKPKPPIIVTRDSPNALQSHVMEVASGADIVESIAQFARRLQRGVCVLSGSGAVANVTLRQPATPAATVALHGRFEILSLTGAFLPGPALSASSGLTVYLADGPGQVLGGSVVGTLVAVGPVLVIAVAFANATFERLPLDDVAGGVESAPPAIRQQHHGLLDPLLPVYNLPPNIRPIGGQMNHEAYAWAHACPPY</sequence>
<reference evidence="9 10" key="1">
    <citation type="submission" date="2020-04" db="EMBL/GenBank/DDBJ databases">
        <title>Plant Genome Project.</title>
        <authorList>
            <person name="Zhang R.-G."/>
        </authorList>
    </citation>
    <scope>NUCLEOTIDE SEQUENCE [LARGE SCALE GENOMIC DNA]</scope>
    <source>
        <strain evidence="9">YNK0</strain>
        <tissue evidence="9">Leaf</tissue>
    </source>
</reference>
<evidence type="ECO:0000313" key="9">
    <source>
        <dbReference type="EMBL" id="KAF8394304.1"/>
    </source>
</evidence>
<dbReference type="Proteomes" id="UP000655225">
    <property type="component" value="Unassembled WGS sequence"/>
</dbReference>
<evidence type="ECO:0000313" key="10">
    <source>
        <dbReference type="Proteomes" id="UP000655225"/>
    </source>
</evidence>
<dbReference type="GO" id="GO:0003700">
    <property type="term" value="F:DNA-binding transcription factor activity"/>
    <property type="evidence" value="ECO:0007669"/>
    <property type="project" value="TreeGrafter"/>
</dbReference>
<evidence type="ECO:0000259" key="8">
    <source>
        <dbReference type="PROSITE" id="PS51742"/>
    </source>
</evidence>
<comment type="caution">
    <text evidence="9">The sequence shown here is derived from an EMBL/GenBank/DDBJ whole genome shotgun (WGS) entry which is preliminary data.</text>
</comment>
<dbReference type="InterPro" id="IPR005175">
    <property type="entry name" value="PPC_dom"/>
</dbReference>
<gene>
    <name evidence="9" type="ORF">HHK36_020511</name>
</gene>
<dbReference type="PROSITE" id="PS51742">
    <property type="entry name" value="PPC"/>
    <property type="match status" value="1"/>
</dbReference>
<organism evidence="9 10">
    <name type="scientific">Tetracentron sinense</name>
    <name type="common">Spur-leaf</name>
    <dbReference type="NCBI Taxonomy" id="13715"/>
    <lineage>
        <taxon>Eukaryota</taxon>
        <taxon>Viridiplantae</taxon>
        <taxon>Streptophyta</taxon>
        <taxon>Embryophyta</taxon>
        <taxon>Tracheophyta</taxon>
        <taxon>Spermatophyta</taxon>
        <taxon>Magnoliopsida</taxon>
        <taxon>Trochodendrales</taxon>
        <taxon>Trochodendraceae</taxon>
        <taxon>Tetracentron</taxon>
    </lineage>
</organism>
<dbReference type="CDD" id="cd11378">
    <property type="entry name" value="DUF296"/>
    <property type="match status" value="1"/>
</dbReference>
<keyword evidence="7" id="KW-0812">Transmembrane</keyword>
<keyword evidence="2" id="KW-0805">Transcription regulation</keyword>
<dbReference type="SUPFAM" id="SSF117856">
    <property type="entry name" value="AF0104/ALDC/Ptd012-like"/>
    <property type="match status" value="1"/>
</dbReference>
<keyword evidence="3" id="KW-0238">DNA-binding</keyword>
<dbReference type="PANTHER" id="PTHR31100">
    <property type="entry name" value="AT-HOOK MOTIF NUCLEAR-LOCALIZED PROTEIN 15"/>
    <property type="match status" value="1"/>
</dbReference>
<dbReference type="Gene3D" id="3.30.1330.80">
    <property type="entry name" value="Hypothetical protein, similar to alpha- acetolactate decarboxylase, domain 2"/>
    <property type="match status" value="1"/>
</dbReference>
<dbReference type="OrthoDB" id="1932529at2759"/>
<dbReference type="FunFam" id="3.30.1330.80:FF:000002">
    <property type="entry name" value="AT-hook motif nuclear-localized protein"/>
    <property type="match status" value="1"/>
</dbReference>
<evidence type="ECO:0000256" key="1">
    <source>
        <dbReference type="ARBA" id="ARBA00004123"/>
    </source>
</evidence>
<dbReference type="PANTHER" id="PTHR31100:SF3">
    <property type="entry name" value="AT-HOOK MOTIF NUCLEAR-LOCALIZED PROTEIN 20"/>
    <property type="match status" value="1"/>
</dbReference>
<keyword evidence="7" id="KW-1133">Transmembrane helix</keyword>
<feature type="transmembrane region" description="Helical" evidence="7">
    <location>
        <begin position="207"/>
        <end position="230"/>
    </location>
</feature>
<name>A0A834YRU5_TETSI</name>
<dbReference type="Pfam" id="PF03479">
    <property type="entry name" value="PCC"/>
    <property type="match status" value="1"/>
</dbReference>
<keyword evidence="7" id="KW-0472">Membrane</keyword>
<evidence type="ECO:0000256" key="4">
    <source>
        <dbReference type="ARBA" id="ARBA00023163"/>
    </source>
</evidence>
<feature type="domain" description="PPC" evidence="8">
    <location>
        <begin position="114"/>
        <end position="252"/>
    </location>
</feature>
<proteinExistence type="predicted"/>
<keyword evidence="4" id="KW-0804">Transcription</keyword>
<feature type="transmembrane region" description="Helical" evidence="7">
    <location>
        <begin position="177"/>
        <end position="201"/>
    </location>
</feature>
<protein>
    <recommendedName>
        <fullName evidence="8">PPC domain-containing protein</fullName>
    </recommendedName>
</protein>
<evidence type="ECO:0000256" key="2">
    <source>
        <dbReference type="ARBA" id="ARBA00023015"/>
    </source>
</evidence>
<evidence type="ECO:0000256" key="7">
    <source>
        <dbReference type="SAM" id="Phobius"/>
    </source>
</evidence>
<evidence type="ECO:0000256" key="5">
    <source>
        <dbReference type="ARBA" id="ARBA00023242"/>
    </source>
</evidence>
<evidence type="ECO:0000256" key="3">
    <source>
        <dbReference type="ARBA" id="ARBA00023125"/>
    </source>
</evidence>
<accession>A0A834YRU5</accession>
<dbReference type="AlphaFoldDB" id="A0A834YRU5"/>
<evidence type="ECO:0000256" key="6">
    <source>
        <dbReference type="SAM" id="MobiDB-lite"/>
    </source>
</evidence>
<keyword evidence="5" id="KW-0539">Nucleus</keyword>
<feature type="region of interest" description="Disordered" evidence="6">
    <location>
        <begin position="48"/>
        <end position="109"/>
    </location>
</feature>
<dbReference type="InterPro" id="IPR014476">
    <property type="entry name" value="AHL15-29"/>
</dbReference>
<comment type="subcellular location">
    <subcellularLocation>
        <location evidence="1">Nucleus</location>
    </subcellularLocation>
</comment>
<dbReference type="GO" id="GO:0005634">
    <property type="term" value="C:nucleus"/>
    <property type="evidence" value="ECO:0007669"/>
    <property type="project" value="UniProtKB-SubCell"/>
</dbReference>
<dbReference type="GO" id="GO:0003680">
    <property type="term" value="F:minor groove of adenine-thymine-rich DNA binding"/>
    <property type="evidence" value="ECO:0007669"/>
    <property type="project" value="InterPro"/>
</dbReference>
<keyword evidence="10" id="KW-1185">Reference proteome</keyword>
<dbReference type="EMBL" id="JABCRI010000014">
    <property type="protein sequence ID" value="KAF8394304.1"/>
    <property type="molecule type" value="Genomic_DNA"/>
</dbReference>